<comment type="caution">
    <text evidence="2">The sequence shown here is derived from an EMBL/GenBank/DDBJ whole genome shotgun (WGS) entry which is preliminary data.</text>
</comment>
<feature type="domain" description="PLD phosphodiesterase" evidence="1">
    <location>
        <begin position="401"/>
        <end position="428"/>
    </location>
</feature>
<dbReference type="SUPFAM" id="SSF56024">
    <property type="entry name" value="Phospholipase D/nuclease"/>
    <property type="match status" value="2"/>
</dbReference>
<gene>
    <name evidence="2" type="ORF">J2X06_003229</name>
</gene>
<dbReference type="EC" id="2.7.8.-" evidence="2"/>
<keyword evidence="2" id="KW-0808">Transferase</keyword>
<feature type="domain" description="PLD phosphodiesterase" evidence="1">
    <location>
        <begin position="169"/>
        <end position="196"/>
    </location>
</feature>
<sequence>MAWLGWILLAVVVLVLSGLLLANRLTPRATGAPANTLPMQPAQTLIDRELAAHLEAHPGQTGAAMLNHGLEAFAARAASARASGRSLDLQYYIWHDDLVGSLLAREVHDAASRGVRVRMLLDDINAHGLDPALMALDAHPNIEIRLYNPFRNRAGLWRLVEMVQRVFSINHRMHNKAWIADGRVAVVGGRNIGNEYFDAHESVNFRDLDLVIAGPAVAEASTIFDRFWNSVSVVPIAALSDPDPEALRAYLTGTADRSNTAAAQQYLQRVWSSLQQGLQQGHGLHWSDGIHVASDPPQKTRRGDRSHWLVERLVAQLHTSRREALLISPYFVPGDAGTDALATLARTGAHVGIVTNSLAANDVPAVHGGYMRYRGRLLDSGIRLHEIRRSGPRSSGLFGSSGASLHTKAFVIDGTRGFVGSFNLDPRSATLNTEMGVLFEDPILAESLRQEYERLASPELSYQVMRNSHDGRLQWIDASESPPREFSHEPDAGVTARVTARVLSWLPIESQL</sequence>
<reference evidence="2 3" key="1">
    <citation type="submission" date="2023-07" db="EMBL/GenBank/DDBJ databases">
        <title>Sorghum-associated microbial communities from plants grown in Nebraska, USA.</title>
        <authorList>
            <person name="Schachtman D."/>
        </authorList>
    </citation>
    <scope>NUCLEOTIDE SEQUENCE [LARGE SCALE GENOMIC DNA]</scope>
    <source>
        <strain evidence="2 3">BE198</strain>
    </source>
</reference>
<dbReference type="PANTHER" id="PTHR21248:SF12">
    <property type="entry name" value="CARDIOLIPIN SYNTHASE C"/>
    <property type="match status" value="1"/>
</dbReference>
<dbReference type="RefSeq" id="WP_310064139.1">
    <property type="nucleotide sequence ID" value="NZ_JAVDVY010000003.1"/>
</dbReference>
<evidence type="ECO:0000313" key="2">
    <source>
        <dbReference type="EMBL" id="MDR7136011.1"/>
    </source>
</evidence>
<evidence type="ECO:0000259" key="1">
    <source>
        <dbReference type="PROSITE" id="PS50035"/>
    </source>
</evidence>
<dbReference type="SMART" id="SM00155">
    <property type="entry name" value="PLDc"/>
    <property type="match status" value="2"/>
</dbReference>
<dbReference type="InterPro" id="IPR025202">
    <property type="entry name" value="PLD-like_dom"/>
</dbReference>
<evidence type="ECO:0000313" key="3">
    <source>
        <dbReference type="Proteomes" id="UP001251524"/>
    </source>
</evidence>
<dbReference type="PROSITE" id="PS50035">
    <property type="entry name" value="PLD"/>
    <property type="match status" value="2"/>
</dbReference>
<name>A0ABU1WEI0_9GAMM</name>
<dbReference type="Gene3D" id="3.30.870.10">
    <property type="entry name" value="Endonuclease Chain A"/>
    <property type="match status" value="2"/>
</dbReference>
<dbReference type="Pfam" id="PF13091">
    <property type="entry name" value="PLDc_2"/>
    <property type="match status" value="2"/>
</dbReference>
<dbReference type="Proteomes" id="UP001251524">
    <property type="component" value="Unassembled WGS sequence"/>
</dbReference>
<dbReference type="InterPro" id="IPR001736">
    <property type="entry name" value="PLipase_D/transphosphatidylase"/>
</dbReference>
<dbReference type="EMBL" id="JAVDVY010000003">
    <property type="protein sequence ID" value="MDR7136011.1"/>
    <property type="molecule type" value="Genomic_DNA"/>
</dbReference>
<protein>
    <submittedName>
        <fullName evidence="2">Cardiolipin synthase</fullName>
        <ecNumber evidence="2">2.7.8.-</ecNumber>
    </submittedName>
</protein>
<proteinExistence type="predicted"/>
<dbReference type="GO" id="GO:0016740">
    <property type="term" value="F:transferase activity"/>
    <property type="evidence" value="ECO:0007669"/>
    <property type="project" value="UniProtKB-KW"/>
</dbReference>
<keyword evidence="3" id="KW-1185">Reference proteome</keyword>
<dbReference type="PANTHER" id="PTHR21248">
    <property type="entry name" value="CARDIOLIPIN SYNTHASE"/>
    <property type="match status" value="1"/>
</dbReference>
<organism evidence="2 3">
    <name type="scientific">Lysobacter niastensis</name>
    <dbReference type="NCBI Taxonomy" id="380629"/>
    <lineage>
        <taxon>Bacteria</taxon>
        <taxon>Pseudomonadati</taxon>
        <taxon>Pseudomonadota</taxon>
        <taxon>Gammaproteobacteria</taxon>
        <taxon>Lysobacterales</taxon>
        <taxon>Lysobacteraceae</taxon>
        <taxon>Lysobacter</taxon>
    </lineage>
</organism>
<dbReference type="CDD" id="cd09113">
    <property type="entry name" value="PLDc_ymdC_like_2"/>
    <property type="match status" value="1"/>
</dbReference>
<accession>A0ABU1WEI0</accession>
<dbReference type="CDD" id="cd09111">
    <property type="entry name" value="PLDc_ymdC_like_1"/>
    <property type="match status" value="1"/>
</dbReference>